<evidence type="ECO:0000259" key="1">
    <source>
        <dbReference type="Pfam" id="PF01909"/>
    </source>
</evidence>
<dbReference type="EMBL" id="DYWT01000054">
    <property type="protein sequence ID" value="HJF30788.1"/>
    <property type="molecule type" value="Genomic_DNA"/>
</dbReference>
<dbReference type="SUPFAM" id="SSF81301">
    <property type="entry name" value="Nucleotidyltransferase"/>
    <property type="match status" value="1"/>
</dbReference>
<dbReference type="InterPro" id="IPR002934">
    <property type="entry name" value="Polymerase_NTP_transf_dom"/>
</dbReference>
<evidence type="ECO:0000313" key="3">
    <source>
        <dbReference type="Proteomes" id="UP000698173"/>
    </source>
</evidence>
<organism evidence="2 3">
    <name type="scientific">Sporosarcina psychrophila</name>
    <name type="common">Bacillus psychrophilus</name>
    <dbReference type="NCBI Taxonomy" id="1476"/>
    <lineage>
        <taxon>Bacteria</taxon>
        <taxon>Bacillati</taxon>
        <taxon>Bacillota</taxon>
        <taxon>Bacilli</taxon>
        <taxon>Bacillales</taxon>
        <taxon>Caryophanaceae</taxon>
        <taxon>Sporosarcina</taxon>
    </lineage>
</organism>
<accession>A0A921FW31</accession>
<dbReference type="AlphaFoldDB" id="A0A921FW31"/>
<feature type="domain" description="Polymerase nucleotidyl transferase" evidence="1">
    <location>
        <begin position="5"/>
        <end position="58"/>
    </location>
</feature>
<sequence length="255" mass="30223">MNLEQIVEILVSSFKKNTLVKAICLKGSMARNEHDIYSDIDLYCLVNEEDLEKFLPQRIQHLKEYKDLIFLDNIFIIAPQILAVYEDFTHIDLYTVTQQTLNKNDEIRILYDPKGLLKDYHEHSSLSLSYDQFVDAVDDVIWFLYQYMQSSKRRNDIWCCHLLHLSFTYLVSILLYRYCPKRALLGLKTVEKCLSKEIVDELNLILNKNTVDTHKEAAILISEVLKQEKEWIFSELEKPEKISLFWSEVIKYLNE</sequence>
<reference evidence="2" key="1">
    <citation type="journal article" date="2021" name="PeerJ">
        <title>Extensive microbial diversity within the chicken gut microbiome revealed by metagenomics and culture.</title>
        <authorList>
            <person name="Gilroy R."/>
            <person name="Ravi A."/>
            <person name="Getino M."/>
            <person name="Pursley I."/>
            <person name="Horton D.L."/>
            <person name="Alikhan N.F."/>
            <person name="Baker D."/>
            <person name="Gharbi K."/>
            <person name="Hall N."/>
            <person name="Watson M."/>
            <person name="Adriaenssens E.M."/>
            <person name="Foster-Nyarko E."/>
            <person name="Jarju S."/>
            <person name="Secka A."/>
            <person name="Antonio M."/>
            <person name="Oren A."/>
            <person name="Chaudhuri R.R."/>
            <person name="La Ragione R."/>
            <person name="Hildebrand F."/>
            <person name="Pallen M.J."/>
        </authorList>
    </citation>
    <scope>NUCLEOTIDE SEQUENCE</scope>
    <source>
        <strain evidence="2">CHK171-7178</strain>
    </source>
</reference>
<dbReference type="Gene3D" id="3.30.460.10">
    <property type="entry name" value="Beta Polymerase, domain 2"/>
    <property type="match status" value="1"/>
</dbReference>
<evidence type="ECO:0000313" key="2">
    <source>
        <dbReference type="EMBL" id="HJF30788.1"/>
    </source>
</evidence>
<dbReference type="Proteomes" id="UP000698173">
    <property type="component" value="Unassembled WGS sequence"/>
</dbReference>
<gene>
    <name evidence="2" type="ORF">K8V56_03285</name>
</gene>
<protein>
    <submittedName>
        <fullName evidence="2">Nucleotidyltransferase domain-containing protein</fullName>
    </submittedName>
</protein>
<reference evidence="2" key="2">
    <citation type="submission" date="2021-09" db="EMBL/GenBank/DDBJ databases">
        <authorList>
            <person name="Gilroy R."/>
        </authorList>
    </citation>
    <scope>NUCLEOTIDE SEQUENCE</scope>
    <source>
        <strain evidence="2">CHK171-7178</strain>
    </source>
</reference>
<proteinExistence type="predicted"/>
<name>A0A921FW31_SPOPS</name>
<dbReference type="Pfam" id="PF01909">
    <property type="entry name" value="NTP_transf_2"/>
    <property type="match status" value="1"/>
</dbReference>
<dbReference type="InterPro" id="IPR043519">
    <property type="entry name" value="NT_sf"/>
</dbReference>
<comment type="caution">
    <text evidence="2">The sequence shown here is derived from an EMBL/GenBank/DDBJ whole genome shotgun (WGS) entry which is preliminary data.</text>
</comment>
<dbReference type="GO" id="GO:0016779">
    <property type="term" value="F:nucleotidyltransferase activity"/>
    <property type="evidence" value="ECO:0007669"/>
    <property type="project" value="InterPro"/>
</dbReference>
<dbReference type="CDD" id="cd05403">
    <property type="entry name" value="NT_KNTase_like"/>
    <property type="match status" value="1"/>
</dbReference>